<dbReference type="FunFam" id="2.60.40.60:FF:000104">
    <property type="entry name" value="cadherin-23 isoform X1"/>
    <property type="match status" value="1"/>
</dbReference>
<keyword evidence="3 12" id="KW-0732">Signal</keyword>
<dbReference type="Gene3D" id="2.60.40.60">
    <property type="entry name" value="Cadherins"/>
    <property type="match status" value="13"/>
</dbReference>
<accession>A0A1B6ECX7</accession>
<feature type="domain" description="Cadherin" evidence="13">
    <location>
        <begin position="472"/>
        <end position="584"/>
    </location>
</feature>
<organism evidence="14">
    <name type="scientific">Clastoptera arizonana</name>
    <name type="common">Arizona spittle bug</name>
    <dbReference type="NCBI Taxonomy" id="38151"/>
    <lineage>
        <taxon>Eukaryota</taxon>
        <taxon>Metazoa</taxon>
        <taxon>Ecdysozoa</taxon>
        <taxon>Arthropoda</taxon>
        <taxon>Hexapoda</taxon>
        <taxon>Insecta</taxon>
        <taxon>Pterygota</taxon>
        <taxon>Neoptera</taxon>
        <taxon>Paraneoptera</taxon>
        <taxon>Hemiptera</taxon>
        <taxon>Auchenorrhyncha</taxon>
        <taxon>Cercopoidea</taxon>
        <taxon>Clastopteridae</taxon>
        <taxon>Clastoptera</taxon>
    </lineage>
</organism>
<comment type="subcellular location">
    <subcellularLocation>
        <location evidence="1">Membrane</location>
    </subcellularLocation>
</comment>
<feature type="domain" description="Cadherin" evidence="13">
    <location>
        <begin position="137"/>
        <end position="246"/>
    </location>
</feature>
<dbReference type="FunFam" id="2.60.40.60:FF:000015">
    <property type="entry name" value="FAT atypical cadherin 1"/>
    <property type="match status" value="1"/>
</dbReference>
<dbReference type="Pfam" id="PF00028">
    <property type="entry name" value="Cadherin"/>
    <property type="match status" value="9"/>
</dbReference>
<dbReference type="PRINTS" id="PR00205">
    <property type="entry name" value="CADHERIN"/>
</dbReference>
<dbReference type="PANTHER" id="PTHR24025">
    <property type="entry name" value="DESMOGLEIN FAMILY MEMBER"/>
    <property type="match status" value="1"/>
</dbReference>
<dbReference type="GO" id="GO:0005886">
    <property type="term" value="C:plasma membrane"/>
    <property type="evidence" value="ECO:0007669"/>
    <property type="project" value="InterPro"/>
</dbReference>
<evidence type="ECO:0000256" key="12">
    <source>
        <dbReference type="SAM" id="SignalP"/>
    </source>
</evidence>
<dbReference type="PROSITE" id="PS00232">
    <property type="entry name" value="CADHERIN_1"/>
    <property type="match status" value="6"/>
</dbReference>
<gene>
    <name evidence="14" type="ORF">g.12187</name>
</gene>
<dbReference type="InterPro" id="IPR015919">
    <property type="entry name" value="Cadherin-like_sf"/>
</dbReference>
<evidence type="ECO:0000256" key="11">
    <source>
        <dbReference type="SAM" id="Phobius"/>
    </source>
</evidence>
<keyword evidence="5 9" id="KW-0106">Calcium</keyword>
<feature type="compositionally biased region" description="Low complexity" evidence="10">
    <location>
        <begin position="1790"/>
        <end position="1804"/>
    </location>
</feature>
<feature type="region of interest" description="Disordered" evidence="10">
    <location>
        <begin position="1789"/>
        <end position="1862"/>
    </location>
</feature>
<evidence type="ECO:0000256" key="1">
    <source>
        <dbReference type="ARBA" id="ARBA00004370"/>
    </source>
</evidence>
<evidence type="ECO:0000256" key="3">
    <source>
        <dbReference type="ARBA" id="ARBA00022729"/>
    </source>
</evidence>
<feature type="domain" description="Cadherin" evidence="13">
    <location>
        <begin position="727"/>
        <end position="798"/>
    </location>
</feature>
<evidence type="ECO:0000256" key="9">
    <source>
        <dbReference type="PROSITE-ProRule" id="PRU00043"/>
    </source>
</evidence>
<feature type="domain" description="Cadherin" evidence="13">
    <location>
        <begin position="799"/>
        <end position="901"/>
    </location>
</feature>
<evidence type="ECO:0000256" key="7">
    <source>
        <dbReference type="ARBA" id="ARBA00022989"/>
    </source>
</evidence>
<evidence type="ECO:0000256" key="4">
    <source>
        <dbReference type="ARBA" id="ARBA00022737"/>
    </source>
</evidence>
<dbReference type="GO" id="GO:0007156">
    <property type="term" value="P:homophilic cell adhesion via plasma membrane adhesion molecules"/>
    <property type="evidence" value="ECO:0007669"/>
    <property type="project" value="InterPro"/>
</dbReference>
<evidence type="ECO:0000256" key="5">
    <source>
        <dbReference type="ARBA" id="ARBA00022837"/>
    </source>
</evidence>
<feature type="domain" description="Cadherin" evidence="13">
    <location>
        <begin position="362"/>
        <end position="470"/>
    </location>
</feature>
<keyword evidence="4" id="KW-0677">Repeat</keyword>
<name>A0A1B6ECX7_9HEMI</name>
<keyword evidence="2 11" id="KW-0812">Transmembrane</keyword>
<evidence type="ECO:0000313" key="14">
    <source>
        <dbReference type="EMBL" id="JAS35799.1"/>
    </source>
</evidence>
<keyword evidence="8 11" id="KW-0472">Membrane</keyword>
<keyword evidence="7 11" id="KW-1133">Transmembrane helix</keyword>
<evidence type="ECO:0000259" key="13">
    <source>
        <dbReference type="PROSITE" id="PS50268"/>
    </source>
</evidence>
<sequence length="1862" mass="206398">MATSLLRVVLLFITASHLEGCQFYPIGEYLRFVRVQENLPVGGEVLQVEVHPRRNLTIQHVDKTDDIAFFRYRSVNKTVVSVRLAQSLEDLVDSESPRNVLKFRLVCDYDDGDDTITSYLSVTVYVEDVNDHSPKFLNTPYHVTVDELTPPGITVFRGIHAVDEDKPNTPNSDLQYSIAKGNERGKFALETSPKPALVLRGPLDFDTGDTHFMLTILASDRGTPSRNSSTQLEVTIQDNDDLNPKFTRDVYRTQITEIYPVTGKRIHQELLFNPPIQALDQDKMINASLQYDLISGNERHLFSINQQNGSLFLERELDLDTLPGNTFTLQIQASQIDNPLKTGIARIEVELLDINDNQPQFEVELYNISIVENLPNGFSVLQVMATDQDQGDNGEFVYHLVDPNQAFSIDGRSGWLTVRNQAKLDREERPSLTMKVLAREKLPSVITPPSDAFVSVEVTLLDANDNNPVFVPSNLYEFVVADNVPQGYEIGKVKAIDPDLGRNGMVLYELQRSNITGSYSQHFTVEAQTGQVLVTMVPLPIGKQTLFIEASDQPVNPSERRFSLAVVTVKVLESGTQKHSVPDFISAPYEFWVGSDVGIGTSIGQIRVNDAVNKKKVIYDLLHSYHEGVPFAVEERSGTITVIDNMEKYDRGLYDFEAVISDEDALTLITNVTIHVVHADSVISANTNKNSPTRLEFRVRENLSGALVGQLMPGFNHSTASSYWKSVKFVIANEPDVLAQFAVSQDGTIYTQRGLDREAKDSYQLTIIAENNRGLSTSRGLFQVSVTVEDENDNAPLFERPWYSGHVEENCVSCAVSLEGKIMIHDADAGDNAEFMLTLQGEDSGFFTLSQNGSLYTSTKLDREFRDAYALRILATDKGNLSSEVRLTIHVTDINDNPPEFVQMWVHPGEAVELSQLENSTLLIIVGNKTISNQKYINSTYHHLPLVTIPETLMVGFPVLRLLAIDKDIGQNGTISYKLDSEMYIPKAMVTTPFTTHYFTVHPANGEVTVAGLLPPQTEFILNISAIDGGGLESTVTLKLFVKDVNNNPPVFEKSRYYYEILEGLYSGKVLGQVSASDPDFGDNANVSYTVLQKRNSSTKLPFVVSWGGVITVDGELDREKKSVYSFRVMAQDHGPINRRLRSTVDVEIHILDVNDNAPVFHGYDHVAQAVASVLDDPPLQHSNNFEGSLVVPVYTASIAENSSPRTPVARIFANDSDSPTNGNGIILFHIQHISNRPQMFAIDSKDGTIITINNLDYETQSSHNVTIIASDLGQPSQSSTALLHVNVIDVADSHQQSSSPIFAHQYYEFEVEENIAVPLELVTLNVSQEYKSISKHGVIYSIVPGPYSEVFEVGRQNGSVYLVYSPDREVKSKYEVTIRVQPAKKSRGNPHMIFPIQTPNLAPNEVKILLKIKDENDNAPQFALNGRPLVAAIPTTANYGYPIARLQATDADSGANGEIRYQVLGGEADYFTVDPLSGHVRAVASFAHHAGRVFGFDVKATDKCGAHDGHSAIANVFVYVLNEQRKLAMVMGAKPIEIEEQVDDITRKLSNITGLDVRLRMLEPHKEDGEYTDATDMYLYAVDPVMNVIVDTETLNDVLNTKQVDIKQTLEPYNILEVVGRKSNIKPKIKTAKTRAPILTGLEVITIILGCVVFMGALTAAICVACLHKKRKKIEPGFPVNMDVGLVPKGRLDCKPRSLFYPGAFIEDSTDSYMSNHSDCTHRHHVSHHPNHNRHASSCNRHRSRRRMPTRSPSTAMLEMSLASLHSSARDSGIGDPSRVRGRCPCGYSSTHSSANSSNGSYEDSLKSLHRHHSNSSGGSGGGCTHEFTMNRHKRQGSVGGLIVPPPSLARRPSERILIPR</sequence>
<feature type="domain" description="Cadherin" evidence="13">
    <location>
        <begin position="1304"/>
        <end position="1423"/>
    </location>
</feature>
<keyword evidence="6" id="KW-0130">Cell adhesion</keyword>
<dbReference type="InterPro" id="IPR020894">
    <property type="entry name" value="Cadherin_CS"/>
</dbReference>
<dbReference type="FunFam" id="2.60.40.60:FF:000020">
    <property type="entry name" value="Dachsous cadherin-related 1b"/>
    <property type="match status" value="1"/>
</dbReference>
<feature type="domain" description="Cadherin" evidence="13">
    <location>
        <begin position="1053"/>
        <end position="1161"/>
    </location>
</feature>
<proteinExistence type="predicted"/>
<feature type="domain" description="Cadherin" evidence="13">
    <location>
        <begin position="585"/>
        <end position="694"/>
    </location>
</feature>
<evidence type="ECO:0000256" key="2">
    <source>
        <dbReference type="ARBA" id="ARBA00022692"/>
    </source>
</evidence>
<dbReference type="GO" id="GO:0060429">
    <property type="term" value="P:epithelium development"/>
    <property type="evidence" value="ECO:0007669"/>
    <property type="project" value="UniProtKB-ARBA"/>
</dbReference>
<feature type="compositionally biased region" description="Basic residues" evidence="10">
    <location>
        <begin position="1723"/>
        <end position="1750"/>
    </location>
</feature>
<dbReference type="GO" id="GO:0005509">
    <property type="term" value="F:calcium ion binding"/>
    <property type="evidence" value="ECO:0007669"/>
    <property type="project" value="UniProtKB-UniRule"/>
</dbReference>
<dbReference type="PROSITE" id="PS50268">
    <property type="entry name" value="CADHERIN_2"/>
    <property type="match status" value="13"/>
</dbReference>
<feature type="region of interest" description="Disordered" evidence="10">
    <location>
        <begin position="1723"/>
        <end position="1754"/>
    </location>
</feature>
<feature type="domain" description="Cadherin" evidence="13">
    <location>
        <begin position="1191"/>
        <end position="1303"/>
    </location>
</feature>
<dbReference type="SUPFAM" id="SSF49313">
    <property type="entry name" value="Cadherin-like"/>
    <property type="match status" value="12"/>
</dbReference>
<feature type="domain" description="Cadherin" evidence="13">
    <location>
        <begin position="276"/>
        <end position="361"/>
    </location>
</feature>
<feature type="transmembrane region" description="Helical" evidence="11">
    <location>
        <begin position="1645"/>
        <end position="1668"/>
    </location>
</feature>
<feature type="domain" description="Cadherin" evidence="13">
    <location>
        <begin position="1426"/>
        <end position="1538"/>
    </location>
</feature>
<feature type="domain" description="Cadherin" evidence="13">
    <location>
        <begin position="27"/>
        <end position="136"/>
    </location>
</feature>
<dbReference type="GO" id="GO:0009653">
    <property type="term" value="P:anatomical structure morphogenesis"/>
    <property type="evidence" value="ECO:0007669"/>
    <property type="project" value="UniProtKB-ARBA"/>
</dbReference>
<dbReference type="InterPro" id="IPR002126">
    <property type="entry name" value="Cadherin-like_dom"/>
</dbReference>
<dbReference type="EMBL" id="GEDC01001499">
    <property type="protein sequence ID" value="JAS35799.1"/>
    <property type="molecule type" value="Transcribed_RNA"/>
</dbReference>
<dbReference type="GO" id="GO:0005911">
    <property type="term" value="C:cell-cell junction"/>
    <property type="evidence" value="ECO:0007669"/>
    <property type="project" value="TreeGrafter"/>
</dbReference>
<evidence type="ECO:0000256" key="10">
    <source>
        <dbReference type="SAM" id="MobiDB-lite"/>
    </source>
</evidence>
<feature type="domain" description="Cadherin" evidence="13">
    <location>
        <begin position="947"/>
        <end position="1052"/>
    </location>
</feature>
<reference evidence="14" key="1">
    <citation type="submission" date="2015-12" db="EMBL/GenBank/DDBJ databases">
        <title>De novo transcriptome assembly of four potential Pierce s Disease insect vectors from Arizona vineyards.</title>
        <authorList>
            <person name="Tassone E.E."/>
        </authorList>
    </citation>
    <scope>NUCLEOTIDE SEQUENCE</scope>
</reference>
<feature type="signal peptide" evidence="12">
    <location>
        <begin position="1"/>
        <end position="20"/>
    </location>
</feature>
<dbReference type="PANTHER" id="PTHR24025:SF23">
    <property type="entry name" value="NEURAL-CADHERIN"/>
    <property type="match status" value="1"/>
</dbReference>
<protein>
    <recommendedName>
        <fullName evidence="13">Cadherin domain-containing protein</fullName>
    </recommendedName>
</protein>
<evidence type="ECO:0000256" key="8">
    <source>
        <dbReference type="ARBA" id="ARBA00023136"/>
    </source>
</evidence>
<feature type="chain" id="PRO_5008582008" description="Cadherin domain-containing protein" evidence="12">
    <location>
        <begin position="21"/>
        <end position="1862"/>
    </location>
</feature>
<dbReference type="SMART" id="SM00112">
    <property type="entry name" value="CA"/>
    <property type="match status" value="11"/>
</dbReference>
<dbReference type="InterPro" id="IPR050971">
    <property type="entry name" value="Cadherin-domain_protein"/>
</dbReference>
<dbReference type="FunFam" id="2.60.40.60:FF:000266">
    <property type="entry name" value="Cadherin 23"/>
    <property type="match status" value="1"/>
</dbReference>
<evidence type="ECO:0000256" key="6">
    <source>
        <dbReference type="ARBA" id="ARBA00022889"/>
    </source>
</evidence>
<dbReference type="CDD" id="cd11304">
    <property type="entry name" value="Cadherin_repeat"/>
    <property type="match status" value="13"/>
</dbReference>